<proteinExistence type="predicted"/>
<feature type="region of interest" description="Disordered" evidence="1">
    <location>
        <begin position="154"/>
        <end position="180"/>
    </location>
</feature>
<accession>A0A812D031</accession>
<name>A0A812D031_ACAPH</name>
<comment type="caution">
    <text evidence="3">The sequence shown here is derived from an EMBL/GenBank/DDBJ whole genome shotgun (WGS) entry which is preliminary data.</text>
</comment>
<keyword evidence="4" id="KW-1185">Reference proteome</keyword>
<dbReference type="Proteomes" id="UP000597762">
    <property type="component" value="Unassembled WGS sequence"/>
</dbReference>
<feature type="region of interest" description="Disordered" evidence="1">
    <location>
        <begin position="78"/>
        <end position="98"/>
    </location>
</feature>
<evidence type="ECO:0000313" key="3">
    <source>
        <dbReference type="EMBL" id="CAE1284779.1"/>
    </source>
</evidence>
<feature type="compositionally biased region" description="Basic residues" evidence="1">
    <location>
        <begin position="1"/>
        <end position="22"/>
    </location>
</feature>
<evidence type="ECO:0000313" key="4">
    <source>
        <dbReference type="Proteomes" id="UP000597762"/>
    </source>
</evidence>
<feature type="compositionally biased region" description="Polar residues" evidence="1">
    <location>
        <begin position="84"/>
        <end position="94"/>
    </location>
</feature>
<organism evidence="3 4">
    <name type="scientific">Acanthosepion pharaonis</name>
    <name type="common">Pharaoh cuttlefish</name>
    <name type="synonym">Sepia pharaonis</name>
    <dbReference type="NCBI Taxonomy" id="158019"/>
    <lineage>
        <taxon>Eukaryota</taxon>
        <taxon>Metazoa</taxon>
        <taxon>Spiralia</taxon>
        <taxon>Lophotrochozoa</taxon>
        <taxon>Mollusca</taxon>
        <taxon>Cephalopoda</taxon>
        <taxon>Coleoidea</taxon>
        <taxon>Decapodiformes</taxon>
        <taxon>Sepiida</taxon>
        <taxon>Sepiina</taxon>
        <taxon>Sepiidae</taxon>
        <taxon>Acanthosepion</taxon>
    </lineage>
</organism>
<feature type="compositionally biased region" description="Polar residues" evidence="1">
    <location>
        <begin position="154"/>
        <end position="164"/>
    </location>
</feature>
<gene>
    <name evidence="3" type="ORF">SPHA_44948</name>
</gene>
<feature type="region of interest" description="Disordered" evidence="1">
    <location>
        <begin position="1"/>
        <end position="43"/>
    </location>
</feature>
<dbReference type="EMBL" id="CAHIKZ030002310">
    <property type="protein sequence ID" value="CAE1284779.1"/>
    <property type="molecule type" value="Genomic_DNA"/>
</dbReference>
<keyword evidence="2" id="KW-0472">Membrane</keyword>
<keyword evidence="2" id="KW-0812">Transmembrane</keyword>
<feature type="compositionally biased region" description="Polar residues" evidence="1">
    <location>
        <begin position="25"/>
        <end position="41"/>
    </location>
</feature>
<reference evidence="3" key="1">
    <citation type="submission" date="2021-01" db="EMBL/GenBank/DDBJ databases">
        <authorList>
            <person name="Li R."/>
            <person name="Bekaert M."/>
        </authorList>
    </citation>
    <scope>NUCLEOTIDE SEQUENCE</scope>
    <source>
        <strain evidence="3">Farmed</strain>
    </source>
</reference>
<evidence type="ECO:0000256" key="2">
    <source>
        <dbReference type="SAM" id="Phobius"/>
    </source>
</evidence>
<keyword evidence="2" id="KW-1133">Transmembrane helix</keyword>
<evidence type="ECO:0000256" key="1">
    <source>
        <dbReference type="SAM" id="MobiDB-lite"/>
    </source>
</evidence>
<feature type="compositionally biased region" description="Basic and acidic residues" evidence="1">
    <location>
        <begin position="165"/>
        <end position="180"/>
    </location>
</feature>
<protein>
    <submittedName>
        <fullName evidence="3">Uncharacterized protein</fullName>
    </submittedName>
</protein>
<sequence length="420" mass="47336">MGQAGHKARRHRSAVKSCRKRTNERSSGVQDCVNQSLTPNKNGKILMQKETQDDQQRFAVEGPSSFVEMSNCEYGLHESDDESTMTAEPGSSLSVDGLKPAWFDSARTEVTLGADSEQDVSTRSPDKRQFQDIWSTNVDFSSIRCSFTMSSASENQSVGESTLSEENKKQTAEDRPENDQKVVNVESCWVMEFGQKEQVGVSDWDASRIPVSDDFVSDTAEEKNCYFQFVGVDDDFGALPAMYFKDDYDEEKVSAGNSAKISFTNEENREATPISTEIMEVCEKGKTGEMAQKTLIKKCFEKIDDRMTVDKRDDGIESLDRSSLDMEESLEVDTEGESPANSMVKRVCSTVKKMGFIGTFMQQWSRDVENIDEEVDQVPARLFFTTLIFTSFLPLKFSFSFVLFFIVILFTLLNKFTSSF</sequence>
<feature type="transmembrane region" description="Helical" evidence="2">
    <location>
        <begin position="382"/>
        <end position="413"/>
    </location>
</feature>
<dbReference type="AlphaFoldDB" id="A0A812D031"/>